<dbReference type="InterPro" id="IPR017937">
    <property type="entry name" value="Thioredoxin_CS"/>
</dbReference>
<keyword evidence="3" id="KW-0560">Oxidoreductase</keyword>
<dbReference type="PANTHER" id="PTHR13871">
    <property type="entry name" value="THIOREDOXIN"/>
    <property type="match status" value="1"/>
</dbReference>
<dbReference type="EnsemblMetazoa" id="PPA11580.1">
    <property type="protein sequence ID" value="PPA11580.1"/>
    <property type="gene ID" value="WBGene00101134"/>
</dbReference>
<evidence type="ECO:0000256" key="5">
    <source>
        <dbReference type="ARBA" id="ARBA00025782"/>
    </source>
</evidence>
<evidence type="ECO:0000313" key="9">
    <source>
        <dbReference type="Proteomes" id="UP000005239"/>
    </source>
</evidence>
<reference evidence="8" key="2">
    <citation type="submission" date="2022-06" db="UniProtKB">
        <authorList>
            <consortium name="EnsemblMetazoa"/>
        </authorList>
    </citation>
    <scope>IDENTIFICATION</scope>
    <source>
        <strain evidence="8">PS312</strain>
    </source>
</reference>
<evidence type="ECO:0000256" key="7">
    <source>
        <dbReference type="ARBA" id="ARBA00047804"/>
    </source>
</evidence>
<dbReference type="AlphaFoldDB" id="A0A2A6BY86"/>
<keyword evidence="4" id="KW-0520">NAD</keyword>
<dbReference type="PROSITE" id="PS51352">
    <property type="entry name" value="THIOREDOXIN_2"/>
    <property type="match status" value="2"/>
</dbReference>
<dbReference type="EC" id="1.8.1.8" evidence="1"/>
<keyword evidence="9" id="KW-1185">Reference proteome</keyword>
<dbReference type="CDD" id="cd02964">
    <property type="entry name" value="TryX_like_family"/>
    <property type="match status" value="2"/>
</dbReference>
<comment type="catalytic activity">
    <reaction evidence="7">
        <text>[protein]-dithiol + NADP(+) = [protein]-disulfide + NADPH + H(+)</text>
        <dbReference type="Rhea" id="RHEA:18753"/>
        <dbReference type="Rhea" id="RHEA-COMP:10593"/>
        <dbReference type="Rhea" id="RHEA-COMP:10594"/>
        <dbReference type="ChEBI" id="CHEBI:15378"/>
        <dbReference type="ChEBI" id="CHEBI:29950"/>
        <dbReference type="ChEBI" id="CHEBI:50058"/>
        <dbReference type="ChEBI" id="CHEBI:57783"/>
        <dbReference type="ChEBI" id="CHEBI:58349"/>
        <dbReference type="EC" id="1.8.1.8"/>
    </reaction>
</comment>
<reference evidence="9" key="1">
    <citation type="journal article" date="2008" name="Nat. Genet.">
        <title>The Pristionchus pacificus genome provides a unique perspective on nematode lifestyle and parasitism.</title>
        <authorList>
            <person name="Dieterich C."/>
            <person name="Clifton S.W."/>
            <person name="Schuster L.N."/>
            <person name="Chinwalla A."/>
            <person name="Delehaunty K."/>
            <person name="Dinkelacker I."/>
            <person name="Fulton L."/>
            <person name="Fulton R."/>
            <person name="Godfrey J."/>
            <person name="Minx P."/>
            <person name="Mitreva M."/>
            <person name="Roeseler W."/>
            <person name="Tian H."/>
            <person name="Witte H."/>
            <person name="Yang S.P."/>
            <person name="Wilson R.K."/>
            <person name="Sommer R.J."/>
        </authorList>
    </citation>
    <scope>NUCLEOTIDE SEQUENCE [LARGE SCALE GENOMIC DNA]</scope>
    <source>
        <strain evidence="9">PS312</strain>
    </source>
</reference>
<dbReference type="InterPro" id="IPR052259">
    <property type="entry name" value="Nucleoredoxin-like"/>
</dbReference>
<dbReference type="InterPro" id="IPR036249">
    <property type="entry name" value="Thioredoxin-like_sf"/>
</dbReference>
<proteinExistence type="inferred from homology"/>
<dbReference type="GO" id="GO:0047134">
    <property type="term" value="F:protein-disulfide reductase [NAD(P)H] activity"/>
    <property type="evidence" value="ECO:0007669"/>
    <property type="project" value="UniProtKB-EC"/>
</dbReference>
<dbReference type="InterPro" id="IPR012336">
    <property type="entry name" value="Thioredoxin-like_fold"/>
</dbReference>
<dbReference type="PANTHER" id="PTHR13871:SF96">
    <property type="entry name" value="THIOREDOXIN DOMAIN-CONTAINING PROTEIN"/>
    <property type="match status" value="1"/>
</dbReference>
<protein>
    <recommendedName>
        <fullName evidence="1">protein-disulfide reductase</fullName>
        <ecNumber evidence="1">1.8.1.8</ecNumber>
    </recommendedName>
</protein>
<gene>
    <name evidence="8" type="primary">WBGene00101134</name>
</gene>
<evidence type="ECO:0000256" key="6">
    <source>
        <dbReference type="ARBA" id="ARBA00047388"/>
    </source>
</evidence>
<keyword evidence="2" id="KW-0677">Repeat</keyword>
<accession>A0A2A6BY86</accession>
<comment type="catalytic activity">
    <reaction evidence="6">
        <text>[protein]-dithiol + NAD(+) = [protein]-disulfide + NADH + H(+)</text>
        <dbReference type="Rhea" id="RHEA:18749"/>
        <dbReference type="Rhea" id="RHEA-COMP:10593"/>
        <dbReference type="Rhea" id="RHEA-COMP:10594"/>
        <dbReference type="ChEBI" id="CHEBI:15378"/>
        <dbReference type="ChEBI" id="CHEBI:29950"/>
        <dbReference type="ChEBI" id="CHEBI:50058"/>
        <dbReference type="ChEBI" id="CHEBI:57540"/>
        <dbReference type="ChEBI" id="CHEBI:57945"/>
        <dbReference type="EC" id="1.8.1.8"/>
    </reaction>
</comment>
<dbReference type="SUPFAM" id="SSF52833">
    <property type="entry name" value="Thioredoxin-like"/>
    <property type="match status" value="2"/>
</dbReference>
<evidence type="ECO:0000256" key="3">
    <source>
        <dbReference type="ARBA" id="ARBA00023002"/>
    </source>
</evidence>
<dbReference type="Pfam" id="PF13905">
    <property type="entry name" value="Thioredoxin_8"/>
    <property type="match status" value="2"/>
</dbReference>
<name>A0A2A6BY86_PRIPA</name>
<evidence type="ECO:0000256" key="4">
    <source>
        <dbReference type="ARBA" id="ARBA00023027"/>
    </source>
</evidence>
<comment type="similarity">
    <text evidence="5">Belongs to the nucleoredoxin family.</text>
</comment>
<dbReference type="PROSITE" id="PS00194">
    <property type="entry name" value="THIOREDOXIN_1"/>
    <property type="match status" value="1"/>
</dbReference>
<sequence>MSEKLAGVELVLSDGSKVDAGKHLKDKLVALYFSASWCPPCQRFTPLLKRFYEEAKAAGKDLEVIFVSRDREEEALVEYYKEHMGEWAYIEFGNEKIQELLKEYEVKTIPSLKVIKADGTVLVQDARTEVQDRGDKTAEDLVDDTPLTMSAFLSGVKVGKRGGEIVDAAEATKGKVTLLYFSAMWCPSCRQFTPKLVRWYKKMKEAGKDVEVILVSRDREEDDLLEYFNDHNGDWLHLQFGDDKIKEYLAHFEVPTIPALRVIRADGSVAVKEARNELTERATDDAEGLFEDWKKIVEAAA</sequence>
<evidence type="ECO:0000313" key="8">
    <source>
        <dbReference type="EnsemblMetazoa" id="PPA11580.1"/>
    </source>
</evidence>
<dbReference type="Gene3D" id="3.40.30.10">
    <property type="entry name" value="Glutaredoxin"/>
    <property type="match status" value="2"/>
</dbReference>
<organism evidence="8 9">
    <name type="scientific">Pristionchus pacificus</name>
    <name type="common">Parasitic nematode worm</name>
    <dbReference type="NCBI Taxonomy" id="54126"/>
    <lineage>
        <taxon>Eukaryota</taxon>
        <taxon>Metazoa</taxon>
        <taxon>Ecdysozoa</taxon>
        <taxon>Nematoda</taxon>
        <taxon>Chromadorea</taxon>
        <taxon>Rhabditida</taxon>
        <taxon>Rhabditina</taxon>
        <taxon>Diplogasteromorpha</taxon>
        <taxon>Diplogasteroidea</taxon>
        <taxon>Neodiplogasteridae</taxon>
        <taxon>Pristionchus</taxon>
    </lineage>
</organism>
<dbReference type="InterPro" id="IPR013766">
    <property type="entry name" value="Thioredoxin_domain"/>
</dbReference>
<evidence type="ECO:0000256" key="2">
    <source>
        <dbReference type="ARBA" id="ARBA00022737"/>
    </source>
</evidence>
<accession>A0A8R1U8S8</accession>
<dbReference type="Proteomes" id="UP000005239">
    <property type="component" value="Unassembled WGS sequence"/>
</dbReference>
<evidence type="ECO:0000256" key="1">
    <source>
        <dbReference type="ARBA" id="ARBA00012612"/>
    </source>
</evidence>